<dbReference type="EMBL" id="FNHH01000007">
    <property type="protein sequence ID" value="SDM18424.1"/>
    <property type="molecule type" value="Genomic_DNA"/>
</dbReference>
<protein>
    <submittedName>
        <fullName evidence="3">PH domain-containing protein</fullName>
    </submittedName>
</protein>
<evidence type="ECO:0000259" key="2">
    <source>
        <dbReference type="Pfam" id="PF10882"/>
    </source>
</evidence>
<dbReference type="InterPro" id="IPR027783">
    <property type="entry name" value="Bacterial_PH-related"/>
</dbReference>
<dbReference type="STRING" id="990371.SAMN05421813_107103"/>
<name>A0A1G9R5A5_9SPHI</name>
<sequence>MIYKASLDKTAVIITNIVTLLFGALIVFNFILPLAIILLLTYLICLLLKPLSYEITEDELIIRRLLKSVHINRSDIESLKLIDKSAISGSIRTFGVGGLFGWFGKFANTQLGNMTWYVTRRDKPILIIKKDSKKILISPDEAEAFVAEFKGFKPIS</sequence>
<dbReference type="AlphaFoldDB" id="A0A1G9R5A5"/>
<feature type="domain" description="Bacterial Pleckstrin homology" evidence="2">
    <location>
        <begin position="52"/>
        <end position="150"/>
    </location>
</feature>
<keyword evidence="1" id="KW-0472">Membrane</keyword>
<reference evidence="4" key="1">
    <citation type="submission" date="2016-10" db="EMBL/GenBank/DDBJ databases">
        <authorList>
            <person name="Varghese N."/>
            <person name="Submissions S."/>
        </authorList>
    </citation>
    <scope>NUCLEOTIDE SEQUENCE [LARGE SCALE GENOMIC DNA]</scope>
    <source>
        <strain evidence="4">DSM 24536</strain>
    </source>
</reference>
<dbReference type="Pfam" id="PF10882">
    <property type="entry name" value="bPH_5"/>
    <property type="match status" value="1"/>
</dbReference>
<proteinExistence type="predicted"/>
<evidence type="ECO:0000313" key="3">
    <source>
        <dbReference type="EMBL" id="SDM18424.1"/>
    </source>
</evidence>
<keyword evidence="1" id="KW-0812">Transmembrane</keyword>
<dbReference type="Proteomes" id="UP000199226">
    <property type="component" value="Unassembled WGS sequence"/>
</dbReference>
<dbReference type="RefSeq" id="WP_090702668.1">
    <property type="nucleotide sequence ID" value="NZ_FNHH01000007.1"/>
</dbReference>
<evidence type="ECO:0000256" key="1">
    <source>
        <dbReference type="SAM" id="Phobius"/>
    </source>
</evidence>
<dbReference type="OrthoDB" id="952021at2"/>
<evidence type="ECO:0000313" key="4">
    <source>
        <dbReference type="Proteomes" id="UP000199226"/>
    </source>
</evidence>
<keyword evidence="4" id="KW-1185">Reference proteome</keyword>
<feature type="transmembrane region" description="Helical" evidence="1">
    <location>
        <begin position="20"/>
        <end position="48"/>
    </location>
</feature>
<gene>
    <name evidence="3" type="ORF">SAMN05421813_107103</name>
</gene>
<organism evidence="3 4">
    <name type="scientific">Daejeonella rubra</name>
    <dbReference type="NCBI Taxonomy" id="990371"/>
    <lineage>
        <taxon>Bacteria</taxon>
        <taxon>Pseudomonadati</taxon>
        <taxon>Bacteroidota</taxon>
        <taxon>Sphingobacteriia</taxon>
        <taxon>Sphingobacteriales</taxon>
        <taxon>Sphingobacteriaceae</taxon>
        <taxon>Daejeonella</taxon>
    </lineage>
</organism>
<keyword evidence="1" id="KW-1133">Transmembrane helix</keyword>
<accession>A0A1G9R5A5</accession>